<feature type="transmembrane region" description="Helical" evidence="13">
    <location>
        <begin position="56"/>
        <end position="74"/>
    </location>
</feature>
<keyword evidence="10" id="KW-0906">Nuclear pore complex</keyword>
<dbReference type="STRING" id="945553.A0A0D2NH47"/>
<gene>
    <name evidence="14" type="ORF">HYPSUDRAFT_45462</name>
</gene>
<dbReference type="EMBL" id="KN817591">
    <property type="protein sequence ID" value="KJA18284.1"/>
    <property type="molecule type" value="Genomic_DNA"/>
</dbReference>
<dbReference type="InterPro" id="IPR019049">
    <property type="entry name" value="Nucleoporin_prot_Ndc1/Nup"/>
</dbReference>
<evidence type="ECO:0000256" key="11">
    <source>
        <dbReference type="ARBA" id="ARBA00023136"/>
    </source>
</evidence>
<feature type="transmembrane region" description="Helical" evidence="13">
    <location>
        <begin position="194"/>
        <end position="213"/>
    </location>
</feature>
<dbReference type="GO" id="GO:0051028">
    <property type="term" value="P:mRNA transport"/>
    <property type="evidence" value="ECO:0007669"/>
    <property type="project" value="UniProtKB-KW"/>
</dbReference>
<evidence type="ECO:0000256" key="9">
    <source>
        <dbReference type="ARBA" id="ARBA00023010"/>
    </source>
</evidence>
<name>A0A0D2NH47_HYPSF</name>
<evidence type="ECO:0000256" key="12">
    <source>
        <dbReference type="ARBA" id="ARBA00023242"/>
    </source>
</evidence>
<accession>A0A0D2NH47</accession>
<dbReference type="GO" id="GO:0070762">
    <property type="term" value="C:nuclear pore transmembrane ring"/>
    <property type="evidence" value="ECO:0007669"/>
    <property type="project" value="TreeGrafter"/>
</dbReference>
<comment type="subcellular location">
    <subcellularLocation>
        <location evidence="1">Nucleus membrane</location>
        <topology evidence="1">Multi-pass membrane protein</topology>
    </subcellularLocation>
    <subcellularLocation>
        <location evidence="2">Nucleus</location>
        <location evidence="2">Nuclear pore complex</location>
    </subcellularLocation>
</comment>
<keyword evidence="7" id="KW-0653">Protein transport</keyword>
<dbReference type="GO" id="GO:0031965">
    <property type="term" value="C:nuclear membrane"/>
    <property type="evidence" value="ECO:0007669"/>
    <property type="project" value="UniProtKB-SubCell"/>
</dbReference>
<evidence type="ECO:0008006" key="16">
    <source>
        <dbReference type="Google" id="ProtNLM"/>
    </source>
</evidence>
<feature type="transmembrane region" description="Helical" evidence="13">
    <location>
        <begin position="144"/>
        <end position="166"/>
    </location>
</feature>
<dbReference type="GO" id="GO:0005816">
    <property type="term" value="C:spindle pole body"/>
    <property type="evidence" value="ECO:0007669"/>
    <property type="project" value="TreeGrafter"/>
</dbReference>
<evidence type="ECO:0000256" key="3">
    <source>
        <dbReference type="ARBA" id="ARBA00005760"/>
    </source>
</evidence>
<evidence type="ECO:0000256" key="4">
    <source>
        <dbReference type="ARBA" id="ARBA00022448"/>
    </source>
</evidence>
<dbReference type="PANTHER" id="PTHR13269">
    <property type="entry name" value="NUCLEOPORIN NDC1"/>
    <property type="match status" value="1"/>
</dbReference>
<dbReference type="GO" id="GO:0070631">
    <property type="term" value="P:spindle pole body localization"/>
    <property type="evidence" value="ECO:0007669"/>
    <property type="project" value="TreeGrafter"/>
</dbReference>
<evidence type="ECO:0000256" key="7">
    <source>
        <dbReference type="ARBA" id="ARBA00022927"/>
    </source>
</evidence>
<keyword evidence="15" id="KW-1185">Reference proteome</keyword>
<keyword evidence="12" id="KW-0539">Nucleus</keyword>
<evidence type="ECO:0000256" key="2">
    <source>
        <dbReference type="ARBA" id="ARBA00004567"/>
    </source>
</evidence>
<sequence length="688" mass="75078">MSTSLANTSTSRTAPSTPIKAIASTLTNKATHSIPPASQAYEPLVKTLFRHRLRSTLLASAASTWAISTVWAWWQQGGVSRLGVLGTLALPISPWILFSTVLSWVAIALPISVLRKTFLTARRSGATSPLAIVKDALTKSSTKVTAVACLVSAISALALHIVTVYVHEVDIYGDPKLSVFVKSKKHPHYLNGRLLFLIASQSCTALVFILRGAMIDRYVYKWALPRQRQGTNMLLTVATSGFVAAAFSTFAIVLACSVFLFLRSGLPILYKMPFLPFALRPFTAHFLKGSWTASLLLWNFTLVFRSWCLAFSTLLNWELVDALFDGVTDPGSVSTLSADPDVTLVSGLSSSDRIFQFFAFSELRDLAVEGSTSANARRAKIFGDQQTALNLWSFLARETLLVLDNDYQTFLRRGAPAPVVAAPAPVRLTAIATPAIATPTPLLRQRVFKASVGSPGEAALDAFASDGPLSKAIDISASATHVPELFRSVEHTVVAPIADETKKSVKNVADIGSKWKGKAAALASTIEVDYLPVRVKDVYGAVSDWMTRKRESRIVEASLPFWEMDIIVFEALTFLTSASFTEDRYGVVQRDIPKILETLVLFMSAVEQYQGELSAQSQALPVTASAKEMEDQKTRLVEIVRAKEILGQVGDCLKECILHITGTFGESLSAFKFPPRIKAQLQIFLEYS</sequence>
<reference evidence="15" key="1">
    <citation type="submission" date="2014-04" db="EMBL/GenBank/DDBJ databases">
        <title>Evolutionary Origins and Diversification of the Mycorrhizal Mutualists.</title>
        <authorList>
            <consortium name="DOE Joint Genome Institute"/>
            <consortium name="Mycorrhizal Genomics Consortium"/>
            <person name="Kohler A."/>
            <person name="Kuo A."/>
            <person name="Nagy L.G."/>
            <person name="Floudas D."/>
            <person name="Copeland A."/>
            <person name="Barry K.W."/>
            <person name="Cichocki N."/>
            <person name="Veneault-Fourrey C."/>
            <person name="LaButti K."/>
            <person name="Lindquist E.A."/>
            <person name="Lipzen A."/>
            <person name="Lundell T."/>
            <person name="Morin E."/>
            <person name="Murat C."/>
            <person name="Riley R."/>
            <person name="Ohm R."/>
            <person name="Sun H."/>
            <person name="Tunlid A."/>
            <person name="Henrissat B."/>
            <person name="Grigoriev I.V."/>
            <person name="Hibbett D.S."/>
            <person name="Martin F."/>
        </authorList>
    </citation>
    <scope>NUCLEOTIDE SEQUENCE [LARGE SCALE GENOMIC DNA]</scope>
    <source>
        <strain evidence="15">FD-334 SS-4</strain>
    </source>
</reference>
<dbReference type="GO" id="GO:0030674">
    <property type="term" value="F:protein-macromolecule adaptor activity"/>
    <property type="evidence" value="ECO:0007669"/>
    <property type="project" value="TreeGrafter"/>
</dbReference>
<feature type="transmembrane region" description="Helical" evidence="13">
    <location>
        <begin position="94"/>
        <end position="114"/>
    </location>
</feature>
<organism evidence="14 15">
    <name type="scientific">Hypholoma sublateritium (strain FD-334 SS-4)</name>
    <dbReference type="NCBI Taxonomy" id="945553"/>
    <lineage>
        <taxon>Eukaryota</taxon>
        <taxon>Fungi</taxon>
        <taxon>Dikarya</taxon>
        <taxon>Basidiomycota</taxon>
        <taxon>Agaricomycotina</taxon>
        <taxon>Agaricomycetes</taxon>
        <taxon>Agaricomycetidae</taxon>
        <taxon>Agaricales</taxon>
        <taxon>Agaricineae</taxon>
        <taxon>Strophariaceae</taxon>
        <taxon>Hypholoma</taxon>
    </lineage>
</organism>
<dbReference type="OrthoDB" id="67850at2759"/>
<dbReference type="AlphaFoldDB" id="A0A0D2NH47"/>
<keyword evidence="4" id="KW-0813">Transport</keyword>
<evidence type="ECO:0000256" key="1">
    <source>
        <dbReference type="ARBA" id="ARBA00004232"/>
    </source>
</evidence>
<keyword evidence="8 13" id="KW-1133">Transmembrane helix</keyword>
<dbReference type="GO" id="GO:0015031">
    <property type="term" value="P:protein transport"/>
    <property type="evidence" value="ECO:0007669"/>
    <property type="project" value="UniProtKB-KW"/>
</dbReference>
<dbReference type="PANTHER" id="PTHR13269:SF6">
    <property type="entry name" value="NUCLEOPORIN NDC1"/>
    <property type="match status" value="1"/>
</dbReference>
<keyword evidence="6" id="KW-0509">mRNA transport</keyword>
<evidence type="ECO:0000256" key="6">
    <source>
        <dbReference type="ARBA" id="ARBA00022816"/>
    </source>
</evidence>
<dbReference type="OMA" id="PYYLNGH"/>
<dbReference type="Proteomes" id="UP000054270">
    <property type="component" value="Unassembled WGS sequence"/>
</dbReference>
<keyword evidence="11 13" id="KW-0472">Membrane</keyword>
<keyword evidence="9" id="KW-0811">Translocation</keyword>
<evidence type="ECO:0000256" key="5">
    <source>
        <dbReference type="ARBA" id="ARBA00022692"/>
    </source>
</evidence>
<evidence type="ECO:0000256" key="10">
    <source>
        <dbReference type="ARBA" id="ARBA00023132"/>
    </source>
</evidence>
<protein>
    <recommendedName>
        <fullName evidence="16">Nucleoporin NDC1</fullName>
    </recommendedName>
</protein>
<comment type="similarity">
    <text evidence="3">Belongs to the NDC1 family.</text>
</comment>
<proteinExistence type="inferred from homology"/>
<evidence type="ECO:0000256" key="8">
    <source>
        <dbReference type="ARBA" id="ARBA00022989"/>
    </source>
</evidence>
<keyword evidence="5 13" id="KW-0812">Transmembrane</keyword>
<feature type="transmembrane region" description="Helical" evidence="13">
    <location>
        <begin position="234"/>
        <end position="262"/>
    </location>
</feature>
<evidence type="ECO:0000313" key="14">
    <source>
        <dbReference type="EMBL" id="KJA18284.1"/>
    </source>
</evidence>
<evidence type="ECO:0000313" key="15">
    <source>
        <dbReference type="Proteomes" id="UP000054270"/>
    </source>
</evidence>
<dbReference type="Pfam" id="PF09531">
    <property type="entry name" value="Ndc1_Nup"/>
    <property type="match status" value="1"/>
</dbReference>
<dbReference type="GO" id="GO:0006999">
    <property type="term" value="P:nuclear pore organization"/>
    <property type="evidence" value="ECO:0007669"/>
    <property type="project" value="TreeGrafter"/>
</dbReference>
<evidence type="ECO:0000256" key="13">
    <source>
        <dbReference type="SAM" id="Phobius"/>
    </source>
</evidence>